<comment type="subcellular location">
    <subcellularLocation>
        <location evidence="1">Cell envelope</location>
    </subcellularLocation>
</comment>
<sequence length="434" mass="47401">MKKKLAALLLAAASAMVFTGCGSSDNQSKGGVDKKVQIEYWHVASESFGGTTVKELVADFNAKHPNIQVVEKYNPDMYKGLTQNLQAAIASGKNPDVVQMGWSYLNYAAENLKYTDLQPMIEKQAPEDKNFLKENYLPNVLALAQTDDGKQIGIPYSISVPVLFYNPEIFTAAGLDPNNPPKTWKEVVSAAKQIKEKTGNMGFFMQEYADNWTQQAIIESNGGSMLKNEGGKVKAGFDTPEAAAAYQLLADMVKDGNGLHATNEEGFQAYLSGKLGMVCTTIGKRANFEKSAKFKVMAAPFPQFEGKELKVPAGGNFLMLFSKDADKQKAAWEFIKYIESPEALAKWSTGTGYLPPRKGVADDPNGFKKMIEENKNIQVALSTMPNLVKWASFPGANGLQAEQLLIDARDIILSGKETAAQALHETAEKINNLL</sequence>
<feature type="chain" id="PRO_5038700436" evidence="5">
    <location>
        <begin position="20"/>
        <end position="434"/>
    </location>
</feature>
<dbReference type="InterPro" id="IPR006059">
    <property type="entry name" value="SBP"/>
</dbReference>
<dbReference type="PANTHER" id="PTHR43649">
    <property type="entry name" value="ARABINOSE-BINDING PROTEIN-RELATED"/>
    <property type="match status" value="1"/>
</dbReference>
<gene>
    <name evidence="6" type="ORF">GMD11_02170</name>
    <name evidence="7" type="ORF">GMD18_02165</name>
</gene>
<comment type="caution">
    <text evidence="6">The sequence shown here is derived from an EMBL/GenBank/DDBJ whole genome shotgun (WGS) entry which is preliminary data.</text>
</comment>
<evidence type="ECO:0000256" key="2">
    <source>
        <dbReference type="ARBA" id="ARBA00008520"/>
    </source>
</evidence>
<protein>
    <submittedName>
        <fullName evidence="6">Extracellular solute-binding protein</fullName>
    </submittedName>
</protein>
<name>A0A7X3BV02_9FIRM</name>
<evidence type="ECO:0000313" key="7">
    <source>
        <dbReference type="EMBL" id="MTU03207.1"/>
    </source>
</evidence>
<comment type="similarity">
    <text evidence="2">Belongs to the bacterial solute-binding protein 1 family.</text>
</comment>
<dbReference type="EMBL" id="WNBM01000001">
    <property type="protein sequence ID" value="MTT75076.1"/>
    <property type="molecule type" value="Genomic_DNA"/>
</dbReference>
<evidence type="ECO:0000256" key="1">
    <source>
        <dbReference type="ARBA" id="ARBA00004196"/>
    </source>
</evidence>
<dbReference type="Proteomes" id="UP000484547">
    <property type="component" value="Unassembled WGS sequence"/>
</dbReference>
<accession>A0A7X3BV02</accession>
<keyword evidence="8" id="KW-1185">Reference proteome</keyword>
<evidence type="ECO:0000313" key="9">
    <source>
        <dbReference type="Proteomes" id="UP000484547"/>
    </source>
</evidence>
<evidence type="ECO:0000256" key="3">
    <source>
        <dbReference type="ARBA" id="ARBA00022448"/>
    </source>
</evidence>
<dbReference type="InterPro" id="IPR050490">
    <property type="entry name" value="Bact_solute-bd_prot1"/>
</dbReference>
<evidence type="ECO:0000256" key="4">
    <source>
        <dbReference type="ARBA" id="ARBA00022729"/>
    </source>
</evidence>
<evidence type="ECO:0000313" key="8">
    <source>
        <dbReference type="Proteomes" id="UP000443070"/>
    </source>
</evidence>
<dbReference type="Pfam" id="PF13416">
    <property type="entry name" value="SBP_bac_8"/>
    <property type="match status" value="1"/>
</dbReference>
<dbReference type="EMBL" id="WNBW01000001">
    <property type="protein sequence ID" value="MTU03207.1"/>
    <property type="molecule type" value="Genomic_DNA"/>
</dbReference>
<proteinExistence type="inferred from homology"/>
<dbReference type="PANTHER" id="PTHR43649:SF31">
    <property type="entry name" value="SN-GLYCEROL-3-PHOSPHATE-BINDING PERIPLASMIC PROTEIN UGPB"/>
    <property type="match status" value="1"/>
</dbReference>
<reference evidence="8 9" key="1">
    <citation type="journal article" date="2019" name="Nat. Med.">
        <title>A library of human gut bacterial isolates paired with longitudinal multiomics data enables mechanistic microbiome research.</title>
        <authorList>
            <person name="Poyet M."/>
            <person name="Groussin M."/>
            <person name="Gibbons S.M."/>
            <person name="Avila-Pacheco J."/>
            <person name="Jiang X."/>
            <person name="Kearney S.M."/>
            <person name="Perrotta A.R."/>
            <person name="Berdy B."/>
            <person name="Zhao S."/>
            <person name="Lieberman T.D."/>
            <person name="Swanson P.K."/>
            <person name="Smith M."/>
            <person name="Roesemann S."/>
            <person name="Alexander J.E."/>
            <person name="Rich S.A."/>
            <person name="Livny J."/>
            <person name="Vlamakis H."/>
            <person name="Clish C."/>
            <person name="Bullock K."/>
            <person name="Deik A."/>
            <person name="Scott J."/>
            <person name="Pierce K.A."/>
            <person name="Xavier R.J."/>
            <person name="Alm E.J."/>
        </authorList>
    </citation>
    <scope>NUCLEOTIDE SEQUENCE [LARGE SCALE GENOMIC DNA]</scope>
    <source>
        <strain evidence="6 9">BIOML-A13</strain>
        <strain evidence="7 8">BIOML-A3</strain>
    </source>
</reference>
<organism evidence="6 9">
    <name type="scientific">Phascolarctobacterium faecium</name>
    <dbReference type="NCBI Taxonomy" id="33025"/>
    <lineage>
        <taxon>Bacteria</taxon>
        <taxon>Bacillati</taxon>
        <taxon>Bacillota</taxon>
        <taxon>Negativicutes</taxon>
        <taxon>Acidaminococcales</taxon>
        <taxon>Acidaminococcaceae</taxon>
        <taxon>Phascolarctobacterium</taxon>
    </lineage>
</organism>
<keyword evidence="4 5" id="KW-0732">Signal</keyword>
<feature type="signal peptide" evidence="5">
    <location>
        <begin position="1"/>
        <end position="19"/>
    </location>
</feature>
<dbReference type="Gene3D" id="3.40.190.10">
    <property type="entry name" value="Periplasmic binding protein-like II"/>
    <property type="match status" value="2"/>
</dbReference>
<evidence type="ECO:0000256" key="5">
    <source>
        <dbReference type="SAM" id="SignalP"/>
    </source>
</evidence>
<evidence type="ECO:0000313" key="6">
    <source>
        <dbReference type="EMBL" id="MTT75076.1"/>
    </source>
</evidence>
<dbReference type="SUPFAM" id="SSF53850">
    <property type="entry name" value="Periplasmic binding protein-like II"/>
    <property type="match status" value="1"/>
</dbReference>
<dbReference type="PROSITE" id="PS51257">
    <property type="entry name" value="PROKAR_LIPOPROTEIN"/>
    <property type="match status" value="1"/>
</dbReference>
<keyword evidence="3" id="KW-0813">Transport</keyword>
<dbReference type="GO" id="GO:0030313">
    <property type="term" value="C:cell envelope"/>
    <property type="evidence" value="ECO:0007669"/>
    <property type="project" value="UniProtKB-SubCell"/>
</dbReference>
<dbReference type="CDD" id="cd14748">
    <property type="entry name" value="PBP2_UgpB"/>
    <property type="match status" value="1"/>
</dbReference>
<dbReference type="Proteomes" id="UP000443070">
    <property type="component" value="Unassembled WGS sequence"/>
</dbReference>
<dbReference type="AlphaFoldDB" id="A0A7X3BV02"/>
<dbReference type="OrthoDB" id="9795467at2"/>